<feature type="transmembrane region" description="Helical" evidence="1">
    <location>
        <begin position="146"/>
        <end position="167"/>
    </location>
</feature>
<feature type="transmembrane region" description="Helical" evidence="1">
    <location>
        <begin position="41"/>
        <end position="58"/>
    </location>
</feature>
<keyword evidence="3" id="KW-1185">Reference proteome</keyword>
<proteinExistence type="predicted"/>
<evidence type="ECO:0008006" key="4">
    <source>
        <dbReference type="Google" id="ProtNLM"/>
    </source>
</evidence>
<feature type="transmembrane region" description="Helical" evidence="1">
    <location>
        <begin position="318"/>
        <end position="351"/>
    </location>
</feature>
<evidence type="ECO:0000313" key="2">
    <source>
        <dbReference type="EMBL" id="WIA14649.1"/>
    </source>
</evidence>
<keyword evidence="1" id="KW-1133">Transmembrane helix</keyword>
<name>A0ABY8TZP6_TETOB</name>
<gene>
    <name evidence="2" type="ORF">OEZ85_003153</name>
</gene>
<feature type="transmembrane region" description="Helical" evidence="1">
    <location>
        <begin position="228"/>
        <end position="248"/>
    </location>
</feature>
<keyword evidence="1" id="KW-0472">Membrane</keyword>
<accession>A0ABY8TZP6</accession>
<sequence length="441" mass="47747">MTLSQPPRVAWNLRVLPIHLNKAFWSDYDRSKRLVSWDTQVALFFAFILCALSVNYSTKQGMDLPRLTKVFLIPLLYISAWLGTLLLAPAFYACHRTPIVLAVRLLTGYTAGSTSADTKDMIYTTMNLSDPLGFGLKISLIAMPPMMVVEVAVLQLPFLLQAAAVLYKCSRLMYGSFAAELVLWGNNQPLLSSAATLSRIWASLIQPSGSAGMLLLPQHPRLAGRSSGVLLSWCIMLATLTLLLWWLAYLVQWLELRAWVAAKLQLAAGADASAWRAPATTTSSSSTVIDGMHISNEGLLSMLATKASELLLESAPGLGGIVMLGMLHLSLLGLLSNLALLAAHGVVYWLLPMVLSDGNFDAFYPLAPSSELPGFEHYINATRCSQEEMGEEVALNNNPIAAALGDAVAAAELAQLAGDDDTIFQDLAIALNAAQQQQQQQ</sequence>
<feature type="transmembrane region" description="Helical" evidence="1">
    <location>
        <begin position="70"/>
        <end position="92"/>
    </location>
</feature>
<evidence type="ECO:0000256" key="1">
    <source>
        <dbReference type="SAM" id="Phobius"/>
    </source>
</evidence>
<protein>
    <recommendedName>
        <fullName evidence="4">Glycerophosphocholine acyltransferase 1</fullName>
    </recommendedName>
</protein>
<organism evidence="2 3">
    <name type="scientific">Tetradesmus obliquus</name>
    <name type="common">Green alga</name>
    <name type="synonym">Acutodesmus obliquus</name>
    <dbReference type="NCBI Taxonomy" id="3088"/>
    <lineage>
        <taxon>Eukaryota</taxon>
        <taxon>Viridiplantae</taxon>
        <taxon>Chlorophyta</taxon>
        <taxon>core chlorophytes</taxon>
        <taxon>Chlorophyceae</taxon>
        <taxon>CS clade</taxon>
        <taxon>Sphaeropleales</taxon>
        <taxon>Scenedesmaceae</taxon>
        <taxon>Tetradesmus</taxon>
    </lineage>
</organism>
<keyword evidence="1" id="KW-0812">Transmembrane</keyword>
<dbReference type="Proteomes" id="UP001244341">
    <property type="component" value="Chromosome 5b"/>
</dbReference>
<evidence type="ECO:0000313" key="3">
    <source>
        <dbReference type="Proteomes" id="UP001244341"/>
    </source>
</evidence>
<dbReference type="EMBL" id="CP126212">
    <property type="protein sequence ID" value="WIA14649.1"/>
    <property type="molecule type" value="Genomic_DNA"/>
</dbReference>
<reference evidence="2 3" key="1">
    <citation type="submission" date="2023-05" db="EMBL/GenBank/DDBJ databases">
        <title>A 100% complete, gapless, phased diploid assembly of the Scenedesmus obliquus UTEX 3031 genome.</title>
        <authorList>
            <person name="Biondi T.C."/>
            <person name="Hanschen E.R."/>
            <person name="Kwon T."/>
            <person name="Eng W."/>
            <person name="Kruse C.P.S."/>
            <person name="Koehler S.I."/>
            <person name="Kunde Y."/>
            <person name="Gleasner C.D."/>
            <person name="You Mak K.T."/>
            <person name="Polle J."/>
            <person name="Hovde B.T."/>
            <person name="Starkenburg S.R."/>
        </authorList>
    </citation>
    <scope>NUCLEOTIDE SEQUENCE [LARGE SCALE GENOMIC DNA]</scope>
    <source>
        <strain evidence="2 3">DOE0152z</strain>
    </source>
</reference>